<dbReference type="Pfam" id="PF00378">
    <property type="entry name" value="ECH_1"/>
    <property type="match status" value="1"/>
</dbReference>
<dbReference type="STRING" id="667725.A0A0L0G399"/>
<sequence length="292" mass="31499">MLAISTIRSGLRPMGARVCGVVWNRSYSSVGAEVQRENLEGENEGITVLTLNRPKGMNSLSRKFLQEIKEHADAIRFDQSVRVVVLKSALEKVFCAGADLKERATMSETEVSEFLYKLRGTFTEIENLPMPTIACINGAALGGGLELALACDLRVAGPRSKLGLPETRLAIIPGAGGTQRLPRTIGVPKAKELIFTGKILTAEKAEQIGLITEAVTEGDPLDKALELARNILPAGPVALRMAKQAISQGSEVEQAVGMAIEQACYAQVIPTQDRTEGLTAFREKRKPVYIGK</sequence>
<dbReference type="FunFam" id="1.10.12.10:FF:000001">
    <property type="entry name" value="Probable enoyl-CoA hydratase, mitochondrial"/>
    <property type="match status" value="1"/>
</dbReference>
<evidence type="ECO:0008006" key="6">
    <source>
        <dbReference type="Google" id="ProtNLM"/>
    </source>
</evidence>
<keyword evidence="2" id="KW-0456">Lyase</keyword>
<dbReference type="GO" id="GO:0005739">
    <property type="term" value="C:mitochondrion"/>
    <property type="evidence" value="ECO:0007669"/>
    <property type="project" value="TreeGrafter"/>
</dbReference>
<accession>A0A0L0G399</accession>
<dbReference type="GO" id="GO:0016836">
    <property type="term" value="F:hydro-lyase activity"/>
    <property type="evidence" value="ECO:0007669"/>
    <property type="project" value="UniProtKB-ARBA"/>
</dbReference>
<dbReference type="RefSeq" id="XP_014157218.1">
    <property type="nucleotide sequence ID" value="XM_014301743.1"/>
</dbReference>
<dbReference type="InterPro" id="IPR018376">
    <property type="entry name" value="Enoyl-CoA_hyd/isom_CS"/>
</dbReference>
<dbReference type="Gene3D" id="1.10.12.10">
    <property type="entry name" value="Lyase 2-enoyl-coa Hydratase, Chain A, domain 2"/>
    <property type="match status" value="1"/>
</dbReference>
<comment type="similarity">
    <text evidence="1 3">Belongs to the enoyl-CoA hydratase/isomerase family.</text>
</comment>
<dbReference type="AlphaFoldDB" id="A0A0L0G399"/>
<organism evidence="4 5">
    <name type="scientific">Sphaeroforma arctica JP610</name>
    <dbReference type="NCBI Taxonomy" id="667725"/>
    <lineage>
        <taxon>Eukaryota</taxon>
        <taxon>Ichthyosporea</taxon>
        <taxon>Ichthyophonida</taxon>
        <taxon>Sphaeroforma</taxon>
    </lineage>
</organism>
<protein>
    <recommendedName>
        <fullName evidence="6">Methylglutaconyl-CoA hydratase</fullName>
    </recommendedName>
</protein>
<dbReference type="EMBL" id="KQ241843">
    <property type="protein sequence ID" value="KNC83316.1"/>
    <property type="molecule type" value="Genomic_DNA"/>
</dbReference>
<evidence type="ECO:0000256" key="3">
    <source>
        <dbReference type="RuleBase" id="RU003707"/>
    </source>
</evidence>
<keyword evidence="5" id="KW-1185">Reference proteome</keyword>
<evidence type="ECO:0000313" key="5">
    <source>
        <dbReference type="Proteomes" id="UP000054560"/>
    </source>
</evidence>
<evidence type="ECO:0000256" key="2">
    <source>
        <dbReference type="ARBA" id="ARBA00023239"/>
    </source>
</evidence>
<dbReference type="PROSITE" id="PS00166">
    <property type="entry name" value="ENOYL_COA_HYDRATASE"/>
    <property type="match status" value="1"/>
</dbReference>
<reference evidence="4 5" key="1">
    <citation type="submission" date="2011-02" db="EMBL/GenBank/DDBJ databases">
        <title>The Genome Sequence of Sphaeroforma arctica JP610.</title>
        <authorList>
            <consortium name="The Broad Institute Genome Sequencing Platform"/>
            <person name="Russ C."/>
            <person name="Cuomo C."/>
            <person name="Young S.K."/>
            <person name="Zeng Q."/>
            <person name="Gargeya S."/>
            <person name="Alvarado L."/>
            <person name="Berlin A."/>
            <person name="Chapman S.B."/>
            <person name="Chen Z."/>
            <person name="Freedman E."/>
            <person name="Gellesch M."/>
            <person name="Goldberg J."/>
            <person name="Griggs A."/>
            <person name="Gujja S."/>
            <person name="Heilman E."/>
            <person name="Heiman D."/>
            <person name="Howarth C."/>
            <person name="Mehta T."/>
            <person name="Neiman D."/>
            <person name="Pearson M."/>
            <person name="Roberts A."/>
            <person name="Saif S."/>
            <person name="Shea T."/>
            <person name="Shenoy N."/>
            <person name="Sisk P."/>
            <person name="Stolte C."/>
            <person name="Sykes S."/>
            <person name="White J."/>
            <person name="Yandava C."/>
            <person name="Burger G."/>
            <person name="Gray M.W."/>
            <person name="Holland P.W.H."/>
            <person name="King N."/>
            <person name="Lang F.B.F."/>
            <person name="Roger A.J."/>
            <person name="Ruiz-Trillo I."/>
            <person name="Haas B."/>
            <person name="Nusbaum C."/>
            <person name="Birren B."/>
        </authorList>
    </citation>
    <scope>NUCLEOTIDE SEQUENCE [LARGE SCALE GENOMIC DNA]</scope>
    <source>
        <strain evidence="4 5">JP610</strain>
    </source>
</reference>
<dbReference type="InterPro" id="IPR014748">
    <property type="entry name" value="Enoyl-CoA_hydra_C"/>
</dbReference>
<name>A0A0L0G399_9EUKA</name>
<dbReference type="OrthoDB" id="410701at2759"/>
<dbReference type="Proteomes" id="UP000054560">
    <property type="component" value="Unassembled WGS sequence"/>
</dbReference>
<dbReference type="eggNOG" id="KOG1679">
    <property type="taxonomic scope" value="Eukaryota"/>
</dbReference>
<dbReference type="InterPro" id="IPR001753">
    <property type="entry name" value="Enoyl-CoA_hydra/iso"/>
</dbReference>
<dbReference type="Gene3D" id="3.90.226.10">
    <property type="entry name" value="2-enoyl-CoA Hydratase, Chain A, domain 1"/>
    <property type="match status" value="1"/>
</dbReference>
<dbReference type="PANTHER" id="PTHR11941">
    <property type="entry name" value="ENOYL-COA HYDRATASE-RELATED"/>
    <property type="match status" value="1"/>
</dbReference>
<evidence type="ECO:0000313" key="4">
    <source>
        <dbReference type="EMBL" id="KNC83316.1"/>
    </source>
</evidence>
<dbReference type="GO" id="GO:0006635">
    <property type="term" value="P:fatty acid beta-oxidation"/>
    <property type="evidence" value="ECO:0007669"/>
    <property type="project" value="TreeGrafter"/>
</dbReference>
<gene>
    <name evidence="4" type="ORF">SARC_04412</name>
</gene>
<proteinExistence type="inferred from homology"/>
<dbReference type="GeneID" id="25904916"/>
<dbReference type="InterPro" id="IPR029045">
    <property type="entry name" value="ClpP/crotonase-like_dom_sf"/>
</dbReference>
<dbReference type="PANTHER" id="PTHR11941:SF171">
    <property type="entry name" value="SD19268P"/>
    <property type="match status" value="1"/>
</dbReference>
<dbReference type="CDD" id="cd06558">
    <property type="entry name" value="crotonase-like"/>
    <property type="match status" value="1"/>
</dbReference>
<dbReference type="FunFam" id="3.90.226.10:FF:000009">
    <property type="entry name" value="Carnitinyl-CoA dehydratase"/>
    <property type="match status" value="1"/>
</dbReference>
<evidence type="ECO:0000256" key="1">
    <source>
        <dbReference type="ARBA" id="ARBA00005254"/>
    </source>
</evidence>
<dbReference type="SUPFAM" id="SSF52096">
    <property type="entry name" value="ClpP/crotonase"/>
    <property type="match status" value="1"/>
</dbReference>